<evidence type="ECO:0000256" key="1">
    <source>
        <dbReference type="ARBA" id="ARBA00023015"/>
    </source>
</evidence>
<evidence type="ECO:0000259" key="5">
    <source>
        <dbReference type="PROSITE" id="PS51063"/>
    </source>
</evidence>
<accession>A0A212KJB5</accession>
<dbReference type="InterPro" id="IPR050397">
    <property type="entry name" value="Env_Response_Regulators"/>
</dbReference>
<dbReference type="GO" id="GO:0016301">
    <property type="term" value="F:kinase activity"/>
    <property type="evidence" value="ECO:0007669"/>
    <property type="project" value="UniProtKB-KW"/>
</dbReference>
<dbReference type="SMART" id="SM00419">
    <property type="entry name" value="HTH_CRP"/>
    <property type="match status" value="1"/>
</dbReference>
<proteinExistence type="predicted"/>
<evidence type="ECO:0000256" key="3">
    <source>
        <dbReference type="ARBA" id="ARBA00023163"/>
    </source>
</evidence>
<feature type="domain" description="HTH crp-type" evidence="5">
    <location>
        <begin position="146"/>
        <end position="218"/>
    </location>
</feature>
<dbReference type="GO" id="GO:0003700">
    <property type="term" value="F:DNA-binding transcription factor activity"/>
    <property type="evidence" value="ECO:0007669"/>
    <property type="project" value="TreeGrafter"/>
</dbReference>
<dbReference type="PROSITE" id="PS50042">
    <property type="entry name" value="CNMP_BINDING_3"/>
    <property type="match status" value="1"/>
</dbReference>
<dbReference type="PROSITE" id="PS51063">
    <property type="entry name" value="HTH_CRP_2"/>
    <property type="match status" value="1"/>
</dbReference>
<name>A0A212KJB5_9PROT</name>
<dbReference type="InterPro" id="IPR012318">
    <property type="entry name" value="HTH_CRP"/>
</dbReference>
<dbReference type="Pfam" id="PF13545">
    <property type="entry name" value="HTH_Crp_2"/>
    <property type="match status" value="1"/>
</dbReference>
<dbReference type="SUPFAM" id="SSF51206">
    <property type="entry name" value="cAMP-binding domain-like"/>
    <property type="match status" value="1"/>
</dbReference>
<organism evidence="6">
    <name type="scientific">uncultured Alphaproteobacteria bacterium</name>
    <dbReference type="NCBI Taxonomy" id="91750"/>
    <lineage>
        <taxon>Bacteria</taxon>
        <taxon>Pseudomonadati</taxon>
        <taxon>Pseudomonadota</taxon>
        <taxon>Alphaproteobacteria</taxon>
        <taxon>environmental samples</taxon>
    </lineage>
</organism>
<evidence type="ECO:0000256" key="2">
    <source>
        <dbReference type="ARBA" id="ARBA00023125"/>
    </source>
</evidence>
<keyword evidence="6" id="KW-0808">Transferase</keyword>
<evidence type="ECO:0000259" key="4">
    <source>
        <dbReference type="PROSITE" id="PS50042"/>
    </source>
</evidence>
<dbReference type="SUPFAM" id="SSF46785">
    <property type="entry name" value="Winged helix' DNA-binding domain"/>
    <property type="match status" value="1"/>
</dbReference>
<dbReference type="AlphaFoldDB" id="A0A212KJB5"/>
<keyword evidence="3" id="KW-0804">Transcription</keyword>
<dbReference type="Gene3D" id="2.60.120.10">
    <property type="entry name" value="Jelly Rolls"/>
    <property type="match status" value="1"/>
</dbReference>
<keyword evidence="2" id="KW-0238">DNA-binding</keyword>
<sequence length="238" mass="25465">MELVRDLSAIRLFEGLSADLPAAVAAQCRWSRFAAGEPVFDEDGDGLDVHFVQSGAVRILTAAPDGREVALADVPAGEYFGELAAIDGLRRSARAVATAESAVAALPGPAFVALMREFPDLAIRVVERLARIVRSLDRRVTELSTESEAQRIYAQLLRLARPDPANPQAWIIDDLPNHKEIAAWCGASREAVGQAIGELARDGIVRRRGMGLVVADRQRLTLMTAAAPGRAPEAGAPL</sequence>
<keyword evidence="6" id="KW-0418">Kinase</keyword>
<dbReference type="CDD" id="cd00038">
    <property type="entry name" value="CAP_ED"/>
    <property type="match status" value="1"/>
</dbReference>
<dbReference type="GO" id="GO:0005829">
    <property type="term" value="C:cytosol"/>
    <property type="evidence" value="ECO:0007669"/>
    <property type="project" value="TreeGrafter"/>
</dbReference>
<dbReference type="EMBL" id="FLUO01000002">
    <property type="protein sequence ID" value="SBW11741.1"/>
    <property type="molecule type" value="Genomic_DNA"/>
</dbReference>
<gene>
    <name evidence="6" type="ORF">KL86APRO_20291</name>
</gene>
<dbReference type="PANTHER" id="PTHR24567:SF68">
    <property type="entry name" value="DNA-BINDING TRANSCRIPTIONAL DUAL REGULATOR CRP"/>
    <property type="match status" value="1"/>
</dbReference>
<dbReference type="InterPro" id="IPR000595">
    <property type="entry name" value="cNMP-bd_dom"/>
</dbReference>
<keyword evidence="1" id="KW-0805">Transcription regulation</keyword>
<feature type="domain" description="Cyclic nucleotide-binding" evidence="4">
    <location>
        <begin position="12"/>
        <end position="132"/>
    </location>
</feature>
<dbReference type="PANTHER" id="PTHR24567">
    <property type="entry name" value="CRP FAMILY TRANSCRIPTIONAL REGULATORY PROTEIN"/>
    <property type="match status" value="1"/>
</dbReference>
<dbReference type="GO" id="GO:0003677">
    <property type="term" value="F:DNA binding"/>
    <property type="evidence" value="ECO:0007669"/>
    <property type="project" value="UniProtKB-KW"/>
</dbReference>
<evidence type="ECO:0000313" key="6">
    <source>
        <dbReference type="EMBL" id="SBW11741.1"/>
    </source>
</evidence>
<protein>
    <submittedName>
        <fullName evidence="6">cAMP-binding protein-catabolite gene activator and regulatory subunit of cAMP-dependent protein kinase</fullName>
    </submittedName>
</protein>
<dbReference type="Pfam" id="PF00027">
    <property type="entry name" value="cNMP_binding"/>
    <property type="match status" value="1"/>
</dbReference>
<reference evidence="6" key="1">
    <citation type="submission" date="2016-04" db="EMBL/GenBank/DDBJ databases">
        <authorList>
            <person name="Evans L.H."/>
            <person name="Alamgir A."/>
            <person name="Owens N."/>
            <person name="Weber N.D."/>
            <person name="Virtaneva K."/>
            <person name="Barbian K."/>
            <person name="Babar A."/>
            <person name="Rosenke K."/>
        </authorList>
    </citation>
    <scope>NUCLEOTIDE SEQUENCE</scope>
    <source>
        <strain evidence="6">86</strain>
    </source>
</reference>
<dbReference type="InterPro" id="IPR036390">
    <property type="entry name" value="WH_DNA-bd_sf"/>
</dbReference>
<dbReference type="SMART" id="SM00100">
    <property type="entry name" value="cNMP"/>
    <property type="match status" value="1"/>
</dbReference>
<dbReference type="InterPro" id="IPR014710">
    <property type="entry name" value="RmlC-like_jellyroll"/>
</dbReference>
<dbReference type="InterPro" id="IPR018490">
    <property type="entry name" value="cNMP-bd_dom_sf"/>
</dbReference>